<dbReference type="AlphaFoldDB" id="A0A6J6NV47"/>
<evidence type="ECO:0000313" key="2">
    <source>
        <dbReference type="EMBL" id="CAB4721156.1"/>
    </source>
</evidence>
<evidence type="ECO:0000313" key="1">
    <source>
        <dbReference type="EMBL" id="CAB4690146.1"/>
    </source>
</evidence>
<evidence type="ECO:0000313" key="3">
    <source>
        <dbReference type="EMBL" id="CAB4775108.1"/>
    </source>
</evidence>
<dbReference type="EMBL" id="CAEZXH010000077">
    <property type="protein sequence ID" value="CAB4690146.1"/>
    <property type="molecule type" value="Genomic_DNA"/>
</dbReference>
<dbReference type="EMBL" id="CAEZYJ010000079">
    <property type="protein sequence ID" value="CAB4721156.1"/>
    <property type="molecule type" value="Genomic_DNA"/>
</dbReference>
<evidence type="ECO:0000313" key="4">
    <source>
        <dbReference type="EMBL" id="CAB4864257.1"/>
    </source>
</evidence>
<dbReference type="PANTHER" id="PTHR31891:SF1">
    <property type="entry name" value="FORMAMIDASE C869.04-RELATED"/>
    <property type="match status" value="1"/>
</dbReference>
<dbReference type="GO" id="GO:0016811">
    <property type="term" value="F:hydrolase activity, acting on carbon-nitrogen (but not peptide) bonds, in linear amides"/>
    <property type="evidence" value="ECO:0007669"/>
    <property type="project" value="InterPro"/>
</dbReference>
<dbReference type="PANTHER" id="PTHR31891">
    <property type="entry name" value="FORMAMIDASE C869.04-RELATED"/>
    <property type="match status" value="1"/>
</dbReference>
<dbReference type="EMBL" id="CAEZZS010000020">
    <property type="protein sequence ID" value="CAB4775108.1"/>
    <property type="molecule type" value="Genomic_DNA"/>
</dbReference>
<protein>
    <submittedName>
        <fullName evidence="1">Unannotated protein</fullName>
    </submittedName>
</protein>
<dbReference type="Gene3D" id="3.10.28.20">
    <property type="entry name" value="Acetamidase/Formamidase-like domains"/>
    <property type="match status" value="1"/>
</dbReference>
<proteinExistence type="predicted"/>
<dbReference type="InterPro" id="IPR004304">
    <property type="entry name" value="FmdA_AmdA"/>
</dbReference>
<gene>
    <name evidence="1" type="ORF">UFOPK2360_01097</name>
    <name evidence="2" type="ORF">UFOPK2659_00654</name>
    <name evidence="3" type="ORF">UFOPK2922_00601</name>
    <name evidence="4" type="ORF">UFOPK3306_00593</name>
    <name evidence="5" type="ORF">UFOPK4209_00500</name>
</gene>
<dbReference type="Pfam" id="PF03069">
    <property type="entry name" value="FmdA_AmdA"/>
    <property type="match status" value="2"/>
</dbReference>
<dbReference type="EMBL" id="CAFBLI010000032">
    <property type="protein sequence ID" value="CAB4864257.1"/>
    <property type="molecule type" value="Genomic_DNA"/>
</dbReference>
<dbReference type="EMBL" id="CAFBPY010000059">
    <property type="protein sequence ID" value="CAB5036839.1"/>
    <property type="molecule type" value="Genomic_DNA"/>
</dbReference>
<evidence type="ECO:0000313" key="5">
    <source>
        <dbReference type="EMBL" id="CAB5036839.1"/>
    </source>
</evidence>
<dbReference type="SUPFAM" id="SSF141130">
    <property type="entry name" value="Acetamidase/Formamidase-like"/>
    <property type="match status" value="1"/>
</dbReference>
<name>A0A6J6NV47_9ZZZZ</name>
<dbReference type="Gene3D" id="2.60.120.580">
    <property type="entry name" value="Acetamidase/Formamidase-like domains"/>
    <property type="match status" value="2"/>
</dbReference>
<organism evidence="1">
    <name type="scientific">freshwater metagenome</name>
    <dbReference type="NCBI Taxonomy" id="449393"/>
    <lineage>
        <taxon>unclassified sequences</taxon>
        <taxon>metagenomes</taxon>
        <taxon>ecological metagenomes</taxon>
    </lineage>
</organism>
<sequence length="308" mass="32253">MITVSRTNSQSNYSPDLPAVLEITSGDRVQFSTYDARGGALLNQRPTGTAFDLTKPIPGKGNPVTGPIAIKGAKPGDALLVHILSITCDPIGWCGGHAHAGAVEAGRVPKPLGRVCEVSPKGVVFSPEITIPLRPMIGCIGTAPLESATTAVAWTHGGNMDQPVVRSNTSILLPVFVEGALLYIGDIHATQGDGEISGVGLEIGAEVVVEVELIPGAAPEWPWLINDDSVMVLTVGENFEKSSYTAIDQGMKLLESQLNLAPADALALLSICGDVRLGGFYGIPHVTTRLEIPRHLNVSPPGLHKGTK</sequence>
<accession>A0A6J6NV47</accession>
<reference evidence="1" key="1">
    <citation type="submission" date="2020-05" db="EMBL/GenBank/DDBJ databases">
        <authorList>
            <person name="Chiriac C."/>
            <person name="Salcher M."/>
            <person name="Ghai R."/>
            <person name="Kavagutti S V."/>
        </authorList>
    </citation>
    <scope>NUCLEOTIDE SEQUENCE</scope>
</reference>